<dbReference type="KEGG" id="crq:GCK72_003981"/>
<evidence type="ECO:0000259" key="1">
    <source>
        <dbReference type="Pfam" id="PF07735"/>
    </source>
</evidence>
<accession>A0A6A5HA07</accession>
<dbReference type="EMBL" id="WUAV01000002">
    <property type="protein sequence ID" value="KAF1764035.1"/>
    <property type="molecule type" value="Genomic_DNA"/>
</dbReference>
<dbReference type="GeneID" id="9800241"/>
<dbReference type="InterPro" id="IPR012885">
    <property type="entry name" value="F-box_Sdz-33"/>
</dbReference>
<dbReference type="RefSeq" id="XP_053588574.1">
    <property type="nucleotide sequence ID" value="XM_053724380.1"/>
</dbReference>
<dbReference type="Proteomes" id="UP000483820">
    <property type="component" value="Chromosome II"/>
</dbReference>
<feature type="domain" description="Sdz-33 F-box" evidence="1">
    <location>
        <begin position="37"/>
        <end position="95"/>
    </location>
</feature>
<comment type="caution">
    <text evidence="2">The sequence shown here is derived from an EMBL/GenBank/DDBJ whole genome shotgun (WGS) entry which is preliminary data.</text>
</comment>
<name>A0A6A5HA07_CAERE</name>
<reference evidence="2 3" key="1">
    <citation type="submission" date="2019-12" db="EMBL/GenBank/DDBJ databases">
        <title>Chromosome-level assembly of the Caenorhabditis remanei genome.</title>
        <authorList>
            <person name="Teterina A.A."/>
            <person name="Willis J.H."/>
            <person name="Phillips P.C."/>
        </authorList>
    </citation>
    <scope>NUCLEOTIDE SEQUENCE [LARGE SCALE GENOMIC DNA]</scope>
    <source>
        <strain evidence="2 3">PX506</strain>
        <tissue evidence="2">Whole organism</tissue>
    </source>
</reference>
<dbReference type="CTD" id="9800241"/>
<protein>
    <recommendedName>
        <fullName evidence="1">Sdz-33 F-box domain-containing protein</fullName>
    </recommendedName>
</protein>
<dbReference type="PANTHER" id="PTHR21503:SF8">
    <property type="entry name" value="F-BOX ASSOCIATED DOMAIN-CONTAINING PROTEIN-RELATED"/>
    <property type="match status" value="1"/>
</dbReference>
<dbReference type="AlphaFoldDB" id="A0A6A5HA07"/>
<dbReference type="Pfam" id="PF07735">
    <property type="entry name" value="FBA_2"/>
    <property type="match status" value="1"/>
</dbReference>
<gene>
    <name evidence="2" type="ORF">GCK72_003981</name>
</gene>
<evidence type="ECO:0000313" key="2">
    <source>
        <dbReference type="EMBL" id="KAF1764035.1"/>
    </source>
</evidence>
<sequence>MSQTSKRMFGCIKYSRRQIQPIRVTRKEKSRMIRVILSLPRLYIVNARWLTFDDLLNMECEVAVFRHHSFAAEDVKQFINHWMAGSNPKLMHLRLHGFELEPNWERILEGIEYGVWDKKTNKRPRNFQNRYIYSIEEIDCKNGLDFERKSDGMIGTVMHQSDWIDFFVWHDI</sequence>
<proteinExistence type="predicted"/>
<dbReference type="PANTHER" id="PTHR21503">
    <property type="entry name" value="F-BOX-CONTAINING HYPOTHETICAL PROTEIN C.ELEGANS"/>
    <property type="match status" value="1"/>
</dbReference>
<evidence type="ECO:0000313" key="3">
    <source>
        <dbReference type="Proteomes" id="UP000483820"/>
    </source>
</evidence>
<organism evidence="2 3">
    <name type="scientific">Caenorhabditis remanei</name>
    <name type="common">Caenorhabditis vulgaris</name>
    <dbReference type="NCBI Taxonomy" id="31234"/>
    <lineage>
        <taxon>Eukaryota</taxon>
        <taxon>Metazoa</taxon>
        <taxon>Ecdysozoa</taxon>
        <taxon>Nematoda</taxon>
        <taxon>Chromadorea</taxon>
        <taxon>Rhabditida</taxon>
        <taxon>Rhabditina</taxon>
        <taxon>Rhabditomorpha</taxon>
        <taxon>Rhabditoidea</taxon>
        <taxon>Rhabditidae</taxon>
        <taxon>Peloderinae</taxon>
        <taxon>Caenorhabditis</taxon>
    </lineage>
</organism>